<dbReference type="Gene3D" id="4.10.280.10">
    <property type="entry name" value="Helix-loop-helix DNA-binding domain"/>
    <property type="match status" value="1"/>
</dbReference>
<feature type="region of interest" description="Disordered" evidence="7">
    <location>
        <begin position="1"/>
        <end position="84"/>
    </location>
</feature>
<evidence type="ECO:0000313" key="11">
    <source>
        <dbReference type="RefSeq" id="XP_048337480.2"/>
    </source>
</evidence>
<evidence type="ECO:0000256" key="6">
    <source>
        <dbReference type="SAM" id="Coils"/>
    </source>
</evidence>
<dbReference type="InterPro" id="IPR036638">
    <property type="entry name" value="HLH_DNA-bd_sf"/>
</dbReference>
<dbReference type="InterPro" id="IPR044278">
    <property type="entry name" value="BHLH95-like"/>
</dbReference>
<feature type="coiled-coil region" evidence="6">
    <location>
        <begin position="137"/>
        <end position="164"/>
    </location>
</feature>
<feature type="compositionally biased region" description="Basic and acidic residues" evidence="7">
    <location>
        <begin position="26"/>
        <end position="46"/>
    </location>
</feature>
<dbReference type="InterPro" id="IPR045865">
    <property type="entry name" value="ACT-like_dom_sf"/>
</dbReference>
<dbReference type="PROSITE" id="PS50888">
    <property type="entry name" value="BHLH"/>
    <property type="match status" value="1"/>
</dbReference>
<organism evidence="10 11">
    <name type="scientific">Ziziphus jujuba</name>
    <name type="common">Chinese jujube</name>
    <name type="synonym">Ziziphus sativa</name>
    <dbReference type="NCBI Taxonomy" id="326968"/>
    <lineage>
        <taxon>Eukaryota</taxon>
        <taxon>Viridiplantae</taxon>
        <taxon>Streptophyta</taxon>
        <taxon>Embryophyta</taxon>
        <taxon>Tracheophyta</taxon>
        <taxon>Spermatophyta</taxon>
        <taxon>Magnoliopsida</taxon>
        <taxon>eudicotyledons</taxon>
        <taxon>Gunneridae</taxon>
        <taxon>Pentapetalae</taxon>
        <taxon>rosids</taxon>
        <taxon>fabids</taxon>
        <taxon>Rosales</taxon>
        <taxon>Rhamnaceae</taxon>
        <taxon>Paliureae</taxon>
        <taxon>Ziziphus</taxon>
    </lineage>
</organism>
<comment type="subcellular location">
    <subcellularLocation>
        <location evidence="1">Nucleus</location>
    </subcellularLocation>
</comment>
<dbReference type="InterPro" id="IPR002912">
    <property type="entry name" value="ACT_dom"/>
</dbReference>
<accession>A0ABM3IXL1</accession>
<proteinExistence type="predicted"/>
<dbReference type="CDD" id="cd11393">
    <property type="entry name" value="bHLH_AtbHLH_like"/>
    <property type="match status" value="1"/>
</dbReference>
<feature type="domain" description="ACT" evidence="9">
    <location>
        <begin position="253"/>
        <end position="331"/>
    </location>
</feature>
<evidence type="ECO:0000259" key="9">
    <source>
        <dbReference type="PROSITE" id="PS51671"/>
    </source>
</evidence>
<name>A0ABM3IXL1_ZIZJJ</name>
<evidence type="ECO:0000256" key="1">
    <source>
        <dbReference type="ARBA" id="ARBA00004123"/>
    </source>
</evidence>
<evidence type="ECO:0000256" key="4">
    <source>
        <dbReference type="ARBA" id="ARBA00023163"/>
    </source>
</evidence>
<gene>
    <name evidence="11" type="primary">LOC125424343</name>
</gene>
<evidence type="ECO:0000256" key="7">
    <source>
        <dbReference type="SAM" id="MobiDB-lite"/>
    </source>
</evidence>
<evidence type="ECO:0000259" key="8">
    <source>
        <dbReference type="PROSITE" id="PS50888"/>
    </source>
</evidence>
<keyword evidence="2" id="KW-0805">Transcription regulation</keyword>
<keyword evidence="3" id="KW-0238">DNA-binding</keyword>
<keyword evidence="10" id="KW-1185">Reference proteome</keyword>
<evidence type="ECO:0000256" key="5">
    <source>
        <dbReference type="ARBA" id="ARBA00023242"/>
    </source>
</evidence>
<feature type="domain" description="BHLH" evidence="8">
    <location>
        <begin position="97"/>
        <end position="147"/>
    </location>
</feature>
<reference evidence="11" key="1">
    <citation type="submission" date="2025-08" db="UniProtKB">
        <authorList>
            <consortium name="RefSeq"/>
        </authorList>
    </citation>
    <scope>IDENTIFICATION</scope>
    <source>
        <tissue evidence="11">Seedling</tissue>
    </source>
</reference>
<keyword evidence="6" id="KW-0175">Coiled coil</keyword>
<dbReference type="Proteomes" id="UP001652623">
    <property type="component" value="Chromosome 9"/>
</dbReference>
<evidence type="ECO:0000313" key="10">
    <source>
        <dbReference type="Proteomes" id="UP001652623"/>
    </source>
</evidence>
<feature type="compositionally biased region" description="Polar residues" evidence="7">
    <location>
        <begin position="9"/>
        <end position="23"/>
    </location>
</feature>
<dbReference type="SUPFAM" id="SSF55021">
    <property type="entry name" value="ACT-like"/>
    <property type="match status" value="1"/>
</dbReference>
<sequence>MPEALAWENPSSCWPNLSNSDNSAGHGDDHDHHLCHRQELKSDRKHIGSSSDDKEEPPPQGKKRGRVVLSKNGKGINCGGGGGDQVMMKEGKFGGESDHEIHIWTERERRKKMRNMFANLHALLPQLPPKADKSTIVDEAVNYIKNLEQTLQKLQKQKLEKLQSATETFNHEPTTITTITPQRLGYDQYSREAFLADQGSCSTDLPTTSTANIIDIPSASASLISSTTSHSPVMFQTWTSSNVVLNICGEEAHISVCSPKKPGLFSTICYILEKHKISIASAHISSSHTNRIMYMIQAHAGGGSDQLVDAFPAEEIFKVAVGEIMFWVTSS</sequence>
<dbReference type="InterPro" id="IPR045239">
    <property type="entry name" value="bHLH95_bHLH"/>
</dbReference>
<dbReference type="SUPFAM" id="SSF47459">
    <property type="entry name" value="HLH, helix-loop-helix DNA-binding domain"/>
    <property type="match status" value="1"/>
</dbReference>
<dbReference type="InterPro" id="IPR011598">
    <property type="entry name" value="bHLH_dom"/>
</dbReference>
<keyword evidence="5" id="KW-0539">Nucleus</keyword>
<dbReference type="PANTHER" id="PTHR46772:SF8">
    <property type="entry name" value="TRANSCRIPTION FACTOR BHLH95"/>
    <property type="match status" value="1"/>
</dbReference>
<dbReference type="GeneID" id="125424343"/>
<dbReference type="RefSeq" id="XP_048337480.2">
    <property type="nucleotide sequence ID" value="XM_048481523.2"/>
</dbReference>
<protein>
    <submittedName>
        <fullName evidence="11">Transcription factor bHLH95</fullName>
    </submittedName>
</protein>
<keyword evidence="4" id="KW-0804">Transcription</keyword>
<dbReference type="PROSITE" id="PS51671">
    <property type="entry name" value="ACT"/>
    <property type="match status" value="1"/>
</dbReference>
<evidence type="ECO:0000256" key="2">
    <source>
        <dbReference type="ARBA" id="ARBA00023015"/>
    </source>
</evidence>
<dbReference type="Pfam" id="PF00010">
    <property type="entry name" value="HLH"/>
    <property type="match status" value="1"/>
</dbReference>
<dbReference type="PANTHER" id="PTHR46772">
    <property type="entry name" value="BHLH DOMAIN-CONTAINING PROTEIN"/>
    <property type="match status" value="1"/>
</dbReference>
<dbReference type="SMART" id="SM00353">
    <property type="entry name" value="HLH"/>
    <property type="match status" value="1"/>
</dbReference>
<evidence type="ECO:0000256" key="3">
    <source>
        <dbReference type="ARBA" id="ARBA00023125"/>
    </source>
</evidence>